<dbReference type="Proteomes" id="UP000218334">
    <property type="component" value="Unassembled WGS sequence"/>
</dbReference>
<reference evidence="3" key="1">
    <citation type="journal article" date="2017" name="Nat. Ecol. Evol.">
        <title>Genome expansion and lineage-specific genetic innovations in the forest pathogenic fungi Armillaria.</title>
        <authorList>
            <person name="Sipos G."/>
            <person name="Prasanna A.N."/>
            <person name="Walter M.C."/>
            <person name="O'Connor E."/>
            <person name="Balint B."/>
            <person name="Krizsan K."/>
            <person name="Kiss B."/>
            <person name="Hess J."/>
            <person name="Varga T."/>
            <person name="Slot J."/>
            <person name="Riley R."/>
            <person name="Boka B."/>
            <person name="Rigling D."/>
            <person name="Barry K."/>
            <person name="Lee J."/>
            <person name="Mihaltcheva S."/>
            <person name="LaButti K."/>
            <person name="Lipzen A."/>
            <person name="Waldron R."/>
            <person name="Moloney N.M."/>
            <person name="Sperisen C."/>
            <person name="Kredics L."/>
            <person name="Vagvoelgyi C."/>
            <person name="Patrignani A."/>
            <person name="Fitzpatrick D."/>
            <person name="Nagy I."/>
            <person name="Doyle S."/>
            <person name="Anderson J.B."/>
            <person name="Grigoriev I.V."/>
            <person name="Gueldener U."/>
            <person name="Muensterkoetter M."/>
            <person name="Nagy L.G."/>
        </authorList>
    </citation>
    <scope>NUCLEOTIDE SEQUENCE [LARGE SCALE GENOMIC DNA]</scope>
    <source>
        <strain evidence="3">28-4</strain>
    </source>
</reference>
<keyword evidence="3" id="KW-1185">Reference proteome</keyword>
<feature type="region of interest" description="Disordered" evidence="1">
    <location>
        <begin position="19"/>
        <end position="45"/>
    </location>
</feature>
<proteinExistence type="predicted"/>
<accession>A0A2H3AM69</accession>
<evidence type="ECO:0000313" key="2">
    <source>
        <dbReference type="EMBL" id="PBK59951.1"/>
    </source>
</evidence>
<dbReference type="AlphaFoldDB" id="A0A2H3AM69"/>
<organism evidence="2 3">
    <name type="scientific">Armillaria solidipes</name>
    <dbReference type="NCBI Taxonomy" id="1076256"/>
    <lineage>
        <taxon>Eukaryota</taxon>
        <taxon>Fungi</taxon>
        <taxon>Dikarya</taxon>
        <taxon>Basidiomycota</taxon>
        <taxon>Agaricomycotina</taxon>
        <taxon>Agaricomycetes</taxon>
        <taxon>Agaricomycetidae</taxon>
        <taxon>Agaricales</taxon>
        <taxon>Marasmiineae</taxon>
        <taxon>Physalacriaceae</taxon>
        <taxon>Armillaria</taxon>
    </lineage>
</organism>
<sequence length="60" mass="6358">VSNFSSNLPPSSVNIFLRGSSSVRDKSTDVTGSDAGPDSGGTLRLSREIGSTFEWTRPAR</sequence>
<evidence type="ECO:0000256" key="1">
    <source>
        <dbReference type="SAM" id="MobiDB-lite"/>
    </source>
</evidence>
<feature type="non-terminal residue" evidence="2">
    <location>
        <position position="1"/>
    </location>
</feature>
<evidence type="ECO:0000313" key="3">
    <source>
        <dbReference type="Proteomes" id="UP000218334"/>
    </source>
</evidence>
<feature type="non-terminal residue" evidence="2">
    <location>
        <position position="60"/>
    </location>
</feature>
<protein>
    <submittedName>
        <fullName evidence="2">Uncharacterized protein</fullName>
    </submittedName>
</protein>
<gene>
    <name evidence="2" type="ORF">ARMSODRAFT_842535</name>
</gene>
<name>A0A2H3AM69_9AGAR</name>
<dbReference type="EMBL" id="KZ293494">
    <property type="protein sequence ID" value="PBK59951.1"/>
    <property type="molecule type" value="Genomic_DNA"/>
</dbReference>